<dbReference type="SUPFAM" id="SSF57667">
    <property type="entry name" value="beta-beta-alpha zinc fingers"/>
    <property type="match status" value="1"/>
</dbReference>
<dbReference type="PANTHER" id="PTHR21402">
    <property type="entry name" value="GAMETOCYTE SPECIFIC FACTOR 1-RELATED"/>
    <property type="match status" value="1"/>
</dbReference>
<dbReference type="InterPro" id="IPR051591">
    <property type="entry name" value="UPF0224_FAM112_RNA_Proc"/>
</dbReference>
<dbReference type="PANTHER" id="PTHR21402:SF3">
    <property type="entry name" value="GAMETOCYTE-SPECIFIC FACTOR 1-LIKE"/>
    <property type="match status" value="1"/>
</dbReference>
<gene>
    <name evidence="8" type="primary">GTSF1L</name>
</gene>
<evidence type="ECO:0000313" key="8">
    <source>
        <dbReference type="RefSeq" id="XP_036683208.1"/>
    </source>
</evidence>
<dbReference type="GeneID" id="118881935"/>
<evidence type="ECO:0000256" key="3">
    <source>
        <dbReference type="ARBA" id="ARBA00022833"/>
    </source>
</evidence>
<sequence length="169" mass="19203">MEPEALEICPYNPQHRIPLRRFQYHLASCRRKNPQKAKKMASCKYNACHVLPIEKLEEPEAACVNRSTVEEEDSLSPLKVSLPSSEQNGDTPPVSPWLPNPDVWNVDSTNCHPMFVLKTFDPQKLACESDTRESEREDHPPSLTRPPEGHQTRRVNRQPQKGDAGLLNA</sequence>
<feature type="region of interest" description="Disordered" evidence="5">
    <location>
        <begin position="126"/>
        <end position="169"/>
    </location>
</feature>
<evidence type="ECO:0000256" key="4">
    <source>
        <dbReference type="PROSITE-ProRule" id="PRU01141"/>
    </source>
</evidence>
<organism evidence="7 8">
    <name type="scientific">Balaenoptera musculus</name>
    <name type="common">Blue whale</name>
    <dbReference type="NCBI Taxonomy" id="9771"/>
    <lineage>
        <taxon>Eukaryota</taxon>
        <taxon>Metazoa</taxon>
        <taxon>Chordata</taxon>
        <taxon>Craniata</taxon>
        <taxon>Vertebrata</taxon>
        <taxon>Euteleostomi</taxon>
        <taxon>Mammalia</taxon>
        <taxon>Eutheria</taxon>
        <taxon>Laurasiatheria</taxon>
        <taxon>Artiodactyla</taxon>
        <taxon>Whippomorpha</taxon>
        <taxon>Cetacea</taxon>
        <taxon>Mysticeti</taxon>
        <taxon>Balaenopteridae</taxon>
        <taxon>Balaenoptera</taxon>
    </lineage>
</organism>
<keyword evidence="3" id="KW-0862">Zinc</keyword>
<dbReference type="CTD" id="149699"/>
<reference evidence="8" key="1">
    <citation type="submission" date="2025-08" db="UniProtKB">
        <authorList>
            <consortium name="RefSeq"/>
        </authorList>
    </citation>
    <scope>IDENTIFICATION</scope>
    <source>
        <tissue evidence="8">Epidermis and Blubber</tissue>
    </source>
</reference>
<keyword evidence="2 4" id="KW-0863">Zinc-finger</keyword>
<feature type="compositionally biased region" description="Low complexity" evidence="5">
    <location>
        <begin position="75"/>
        <end position="85"/>
    </location>
</feature>
<name>A0A8B8VE90_BALMU</name>
<dbReference type="OrthoDB" id="10069248at2759"/>
<keyword evidence="1" id="KW-0479">Metal-binding</keyword>
<feature type="region of interest" description="Disordered" evidence="5">
    <location>
        <begin position="68"/>
        <end position="99"/>
    </location>
</feature>
<evidence type="ECO:0000256" key="2">
    <source>
        <dbReference type="ARBA" id="ARBA00022771"/>
    </source>
</evidence>
<evidence type="ECO:0000256" key="1">
    <source>
        <dbReference type="ARBA" id="ARBA00022723"/>
    </source>
</evidence>
<dbReference type="KEGG" id="bmus:118881935"/>
<dbReference type="PROSITE" id="PS51800">
    <property type="entry name" value="ZF_CHHC_U11_48K"/>
    <property type="match status" value="1"/>
</dbReference>
<accession>A0A8B8VE90</accession>
<dbReference type="Proteomes" id="UP000694857">
    <property type="component" value="Chromosome 15"/>
</dbReference>
<dbReference type="AlphaFoldDB" id="A0A8B8VE90"/>
<feature type="compositionally biased region" description="Basic and acidic residues" evidence="5">
    <location>
        <begin position="127"/>
        <end position="140"/>
    </location>
</feature>
<dbReference type="RefSeq" id="XP_036683208.1">
    <property type="nucleotide sequence ID" value="XM_036827313.1"/>
</dbReference>
<dbReference type="GO" id="GO:0008270">
    <property type="term" value="F:zinc ion binding"/>
    <property type="evidence" value="ECO:0007669"/>
    <property type="project" value="UniProtKB-KW"/>
</dbReference>
<dbReference type="InterPro" id="IPR022776">
    <property type="entry name" value="TRM13/UPF0224_CHHC_Znf_dom"/>
</dbReference>
<evidence type="ECO:0000256" key="5">
    <source>
        <dbReference type="SAM" id="MobiDB-lite"/>
    </source>
</evidence>
<evidence type="ECO:0000313" key="7">
    <source>
        <dbReference type="Proteomes" id="UP000694857"/>
    </source>
</evidence>
<dbReference type="Pfam" id="PF05253">
    <property type="entry name" value="zf-U11-48K"/>
    <property type="match status" value="1"/>
</dbReference>
<keyword evidence="7" id="KW-1185">Reference proteome</keyword>
<protein>
    <submittedName>
        <fullName evidence="8">LOW QUALITY PROTEIN: gametocyte-specific factor 1-like</fullName>
    </submittedName>
</protein>
<proteinExistence type="predicted"/>
<evidence type="ECO:0000259" key="6">
    <source>
        <dbReference type="PROSITE" id="PS51800"/>
    </source>
</evidence>
<dbReference type="InterPro" id="IPR036236">
    <property type="entry name" value="Znf_C2H2_sf"/>
</dbReference>
<feature type="domain" description="CHHC U11-48K-type" evidence="6">
    <location>
        <begin position="6"/>
        <end position="33"/>
    </location>
</feature>